<dbReference type="GO" id="GO:0000460">
    <property type="term" value="P:maturation of 5.8S rRNA"/>
    <property type="evidence" value="ECO:0007669"/>
    <property type="project" value="TreeGrafter"/>
</dbReference>
<dbReference type="GO" id="GO:0003677">
    <property type="term" value="F:DNA binding"/>
    <property type="evidence" value="ECO:0007669"/>
    <property type="project" value="TreeGrafter"/>
</dbReference>
<evidence type="ECO:0000313" key="8">
    <source>
        <dbReference type="EMBL" id="KAG0650496.1"/>
    </source>
</evidence>
<name>A0A9P6VLH3_9HELO</name>
<comment type="subcellular location">
    <subcellularLocation>
        <location evidence="1 6">Nucleus</location>
    </subcellularLocation>
</comment>
<protein>
    <recommendedName>
        <fullName evidence="6">Exosome complex protein</fullName>
    </recommendedName>
</protein>
<evidence type="ECO:0000256" key="4">
    <source>
        <dbReference type="ARBA" id="ARBA00022884"/>
    </source>
</evidence>
<keyword evidence="3 6" id="KW-0698">rRNA processing</keyword>
<dbReference type="PANTHER" id="PTHR15341">
    <property type="entry name" value="SUN-COR STEROID HORMONE RECEPTOR CO-REPRESSOR"/>
    <property type="match status" value="1"/>
</dbReference>
<dbReference type="InterPro" id="IPR007146">
    <property type="entry name" value="Sas10/Utp3/C1D"/>
</dbReference>
<feature type="compositionally biased region" description="Basic residues" evidence="7">
    <location>
        <begin position="237"/>
        <end position="255"/>
    </location>
</feature>
<dbReference type="Pfam" id="PF04000">
    <property type="entry name" value="Sas10_Utp3"/>
    <property type="match status" value="1"/>
</dbReference>
<evidence type="ECO:0000313" key="9">
    <source>
        <dbReference type="Proteomes" id="UP000785200"/>
    </source>
</evidence>
<organism evidence="8 9">
    <name type="scientific">Hyphodiscus hymeniophilus</name>
    <dbReference type="NCBI Taxonomy" id="353542"/>
    <lineage>
        <taxon>Eukaryota</taxon>
        <taxon>Fungi</taxon>
        <taxon>Dikarya</taxon>
        <taxon>Ascomycota</taxon>
        <taxon>Pezizomycotina</taxon>
        <taxon>Leotiomycetes</taxon>
        <taxon>Helotiales</taxon>
        <taxon>Hyphodiscaceae</taxon>
        <taxon>Hyphodiscus</taxon>
    </lineage>
</organism>
<evidence type="ECO:0000256" key="1">
    <source>
        <dbReference type="ARBA" id="ARBA00004123"/>
    </source>
</evidence>
<evidence type="ECO:0000256" key="5">
    <source>
        <dbReference type="ARBA" id="ARBA00023242"/>
    </source>
</evidence>
<keyword evidence="4 6" id="KW-0694">RNA-binding</keyword>
<feature type="region of interest" description="Disordered" evidence="7">
    <location>
        <begin position="174"/>
        <end position="262"/>
    </location>
</feature>
<comment type="caution">
    <text evidence="8">The sequence shown here is derived from an EMBL/GenBank/DDBJ whole genome shotgun (WGS) entry which is preliminary data.</text>
</comment>
<comment type="similarity">
    <text evidence="2 6">Belongs to the C1D family.</text>
</comment>
<proteinExistence type="inferred from homology"/>
<feature type="compositionally biased region" description="Low complexity" evidence="7">
    <location>
        <begin position="177"/>
        <end position="187"/>
    </location>
</feature>
<dbReference type="EMBL" id="VNKQ01000006">
    <property type="protein sequence ID" value="KAG0650496.1"/>
    <property type="molecule type" value="Genomic_DNA"/>
</dbReference>
<evidence type="ECO:0000256" key="3">
    <source>
        <dbReference type="ARBA" id="ARBA00022552"/>
    </source>
</evidence>
<feature type="compositionally biased region" description="Basic residues" evidence="7">
    <location>
        <begin position="204"/>
        <end position="214"/>
    </location>
</feature>
<accession>A0A9P6VLH3</accession>
<reference evidence="8" key="1">
    <citation type="submission" date="2019-07" db="EMBL/GenBank/DDBJ databases">
        <title>Hyphodiscus hymeniophilus genome sequencing and assembly.</title>
        <authorList>
            <person name="Kramer G."/>
            <person name="Nodwell J."/>
        </authorList>
    </citation>
    <scope>NUCLEOTIDE SEQUENCE</scope>
    <source>
        <strain evidence="8">ATCC 34498</strain>
    </source>
</reference>
<keyword evidence="9" id="KW-1185">Reference proteome</keyword>
<evidence type="ECO:0000256" key="7">
    <source>
        <dbReference type="SAM" id="MobiDB-lite"/>
    </source>
</evidence>
<feature type="compositionally biased region" description="Polar residues" evidence="7">
    <location>
        <begin position="218"/>
        <end position="228"/>
    </location>
</feature>
<dbReference type="GO" id="GO:0010468">
    <property type="term" value="P:regulation of gene expression"/>
    <property type="evidence" value="ECO:0007669"/>
    <property type="project" value="TreeGrafter"/>
</dbReference>
<evidence type="ECO:0000256" key="2">
    <source>
        <dbReference type="ARBA" id="ARBA00009154"/>
    </source>
</evidence>
<evidence type="ECO:0000256" key="6">
    <source>
        <dbReference type="RuleBase" id="RU368003"/>
    </source>
</evidence>
<dbReference type="Proteomes" id="UP000785200">
    <property type="component" value="Unassembled WGS sequence"/>
</dbReference>
<dbReference type="InterPro" id="IPR011082">
    <property type="entry name" value="Exosome-assoc_fac/DNA_repair"/>
</dbReference>
<gene>
    <name evidence="8" type="ORF">D0Z07_3111</name>
</gene>
<dbReference type="GO" id="GO:0003723">
    <property type="term" value="F:RNA binding"/>
    <property type="evidence" value="ECO:0007669"/>
    <property type="project" value="UniProtKB-UniRule"/>
</dbReference>
<dbReference type="GO" id="GO:0000178">
    <property type="term" value="C:exosome (RNase complex)"/>
    <property type="evidence" value="ECO:0007669"/>
    <property type="project" value="TreeGrafter"/>
</dbReference>
<sequence length="262" mass="29078">MDTSRVLSLLETLDDEIDDLEEATLPLVKAPLSETASKLPLLDKAKLYVLVTYAIESILFSYLRLHGVKARDHPVFTELNRVKQYFQKLKVAENTMNDGAGKRENLTLDKGAAQRIIAAGLSGNAKWDLERAEQKAKERAKAHIKFTELSETMKQNELSKKRKAEDGVFATEEAKSILDSNSDSESSVEAVLESPEQEAAGAASHKKKKRKSSKNKSLDTSEPVSGVSSPVDESKKKEKRDRKKKKKQRGRAKKAKGSEALP</sequence>
<dbReference type="OrthoDB" id="1421013at2759"/>
<dbReference type="PANTHER" id="PTHR15341:SF3">
    <property type="entry name" value="NUCLEAR NUCLEIC ACID-BINDING PROTEIN C1D"/>
    <property type="match status" value="1"/>
</dbReference>
<dbReference type="GO" id="GO:0005730">
    <property type="term" value="C:nucleolus"/>
    <property type="evidence" value="ECO:0007669"/>
    <property type="project" value="TreeGrafter"/>
</dbReference>
<keyword evidence="5 6" id="KW-0539">Nucleus</keyword>
<comment type="function">
    <text evidence="6">Required for exosome-dependent processing of pre-rRNA and small nucleolar RNA (snRNA) precursors. Involved in processing of 35S pre-rRNA at the A0, A1 and A2 sites.</text>
</comment>
<dbReference type="AlphaFoldDB" id="A0A9P6VLH3"/>